<organism evidence="2 3">
    <name type="scientific">Nocardia nova</name>
    <dbReference type="NCBI Taxonomy" id="37330"/>
    <lineage>
        <taxon>Bacteria</taxon>
        <taxon>Bacillati</taxon>
        <taxon>Actinomycetota</taxon>
        <taxon>Actinomycetes</taxon>
        <taxon>Mycobacteriales</taxon>
        <taxon>Nocardiaceae</taxon>
        <taxon>Nocardia</taxon>
    </lineage>
</organism>
<dbReference type="AlphaFoldDB" id="A0A2S6AI07"/>
<feature type="region of interest" description="Disordered" evidence="1">
    <location>
        <begin position="1"/>
        <end position="59"/>
    </location>
</feature>
<protein>
    <submittedName>
        <fullName evidence="2">Uncharacterized protein</fullName>
    </submittedName>
</protein>
<gene>
    <name evidence="2" type="ORF">C5E45_28990</name>
</gene>
<feature type="compositionally biased region" description="Basic and acidic residues" evidence="1">
    <location>
        <begin position="50"/>
        <end position="59"/>
    </location>
</feature>
<reference evidence="2 3" key="1">
    <citation type="submission" date="2018-02" db="EMBL/GenBank/DDBJ databases">
        <title>8 Nocardia nova and 1 Nocardia cyriacigeorgica strain used for evolution to TMP-SMX.</title>
        <authorList>
            <person name="Mehta H."/>
            <person name="Weng J."/>
            <person name="Shamoo Y."/>
        </authorList>
    </citation>
    <scope>NUCLEOTIDE SEQUENCE [LARGE SCALE GENOMIC DNA]</scope>
    <source>
        <strain evidence="2 3">MDA3139</strain>
    </source>
</reference>
<dbReference type="Proteomes" id="UP000239874">
    <property type="component" value="Unassembled WGS sequence"/>
</dbReference>
<sequence>MGESPAAVAERPSRTRQQKSRLRNVAITPLSDRGRFRSSPDSMITWGSRLDNETGHGDV</sequence>
<evidence type="ECO:0000256" key="1">
    <source>
        <dbReference type="SAM" id="MobiDB-lite"/>
    </source>
</evidence>
<proteinExistence type="predicted"/>
<name>A0A2S6AI07_9NOCA</name>
<evidence type="ECO:0000313" key="2">
    <source>
        <dbReference type="EMBL" id="PPJ34863.1"/>
    </source>
</evidence>
<comment type="caution">
    <text evidence="2">The sequence shown here is derived from an EMBL/GenBank/DDBJ whole genome shotgun (WGS) entry which is preliminary data.</text>
</comment>
<accession>A0A2S6AI07</accession>
<evidence type="ECO:0000313" key="3">
    <source>
        <dbReference type="Proteomes" id="UP000239874"/>
    </source>
</evidence>
<dbReference type="EMBL" id="PSZC01000027">
    <property type="protein sequence ID" value="PPJ34863.1"/>
    <property type="molecule type" value="Genomic_DNA"/>
</dbReference>